<evidence type="ECO:0000313" key="3">
    <source>
        <dbReference type="Proteomes" id="UP001527090"/>
    </source>
</evidence>
<dbReference type="InterPro" id="IPR032722">
    <property type="entry name" value="Deaminase_XOO_2897"/>
</dbReference>
<protein>
    <recommendedName>
        <fullName evidence="4">Pre-toxin TG domain-containing protein</fullName>
    </recommendedName>
</protein>
<gene>
    <name evidence="2" type="ORF">M5X04_08970</name>
</gene>
<organism evidence="2 3">
    <name type="scientific">Paenibacillus alvei</name>
    <name type="common">Bacillus alvei</name>
    <dbReference type="NCBI Taxonomy" id="44250"/>
    <lineage>
        <taxon>Bacteria</taxon>
        <taxon>Bacillati</taxon>
        <taxon>Bacillota</taxon>
        <taxon>Bacilli</taxon>
        <taxon>Bacillales</taxon>
        <taxon>Paenibacillaceae</taxon>
        <taxon>Paenibacillus</taxon>
    </lineage>
</organism>
<dbReference type="Pfam" id="PF14440">
    <property type="entry name" value="XOO_2897-deam"/>
    <property type="match status" value="1"/>
</dbReference>
<dbReference type="Proteomes" id="UP001527090">
    <property type="component" value="Unassembled WGS sequence"/>
</dbReference>
<dbReference type="CDD" id="cd20745">
    <property type="entry name" value="FIX_RhsA_AHH_HNH-like"/>
    <property type="match status" value="1"/>
</dbReference>
<reference evidence="2 3" key="1">
    <citation type="submission" date="2022-05" db="EMBL/GenBank/DDBJ databases">
        <title>Genome Sequencing of Bee-Associated Microbes.</title>
        <authorList>
            <person name="Dunlap C."/>
        </authorList>
    </citation>
    <scope>NUCLEOTIDE SEQUENCE [LARGE SCALE GENOMIC DNA]</scope>
    <source>
        <strain evidence="2 3">NRRL NRS-750</strain>
    </source>
</reference>
<dbReference type="RefSeq" id="WP_268631988.1">
    <property type="nucleotide sequence ID" value="NZ_JAMDLY010000009.1"/>
</dbReference>
<evidence type="ECO:0000313" key="2">
    <source>
        <dbReference type="EMBL" id="MCY9529463.1"/>
    </source>
</evidence>
<feature type="compositionally biased region" description="Basic and acidic residues" evidence="1">
    <location>
        <begin position="371"/>
        <end position="408"/>
    </location>
</feature>
<keyword evidence="3" id="KW-1185">Reference proteome</keyword>
<dbReference type="EMBL" id="JAMDLY010000009">
    <property type="protein sequence ID" value="MCY9529463.1"/>
    <property type="molecule type" value="Genomic_DNA"/>
</dbReference>
<evidence type="ECO:0000256" key="1">
    <source>
        <dbReference type="SAM" id="MobiDB-lite"/>
    </source>
</evidence>
<feature type="region of interest" description="Disordered" evidence="1">
    <location>
        <begin position="371"/>
        <end position="418"/>
    </location>
</feature>
<name>A0ABT4EA05_PAEAL</name>
<comment type="caution">
    <text evidence="2">The sequence shown here is derived from an EMBL/GenBank/DDBJ whole genome shotgun (WGS) entry which is preliminary data.</text>
</comment>
<proteinExistence type="predicted"/>
<evidence type="ECO:0008006" key="4">
    <source>
        <dbReference type="Google" id="ProtNLM"/>
    </source>
</evidence>
<sequence>MDGNHSYCQQVRGLCELAAMLQRRRDSTLPVVGPLANAANEGISAMRGNTQSAALSLTGSIPFLGTGGFNPYESGLNQITSDMLSKTNLYNLMSESLLMRGVNGDAAAMNDWKQRIAALPAREEELTPFEKSKRARAEIKPTNEFVKFLKENIADPFADNIDYVRYETWGGRLVDRFGYSAASMIGPPVVDQPTTGNEIVDKIADFTGGAAGLVVNPGGVGTSTQNLFTTTNKMATSLAATKGGQIVQNTMSKSLEKVLNPKYAGAAQRITQYTLNGAVTGSLHSTSLSLIQNKSSGKELLEAALWGGAFGGAFGALGGMLSPVLGKVFTAARQYTSKLKPNQIIANLKQSMKQKVVTGNPLAANPIRKGLETRGYKPKPGERTTTKEQYKAQEQKTREALRAEKADGTGEAGSSGSKGVLNVKQVEYGSDNLSKAAQQFRIDNNITGGQNVLIAEVEVNGVVKRYQIVSTREEIVVGEETIEKITHSEKIFDDIMKKEGISPDKVKRMYSEREPCILDGHNCKQLLSKEYPNAEVTYSFEYGDQKSRNRGNKKLKQALKQLFGIN</sequence>
<accession>A0ABT4EA05</accession>